<dbReference type="SMART" id="SM00327">
    <property type="entry name" value="VWA"/>
    <property type="match status" value="1"/>
</dbReference>
<feature type="chain" id="PRO_5045300351" evidence="3">
    <location>
        <begin position="32"/>
        <end position="644"/>
    </location>
</feature>
<evidence type="ECO:0000256" key="3">
    <source>
        <dbReference type="SAM" id="SignalP"/>
    </source>
</evidence>
<dbReference type="InterPro" id="IPR051266">
    <property type="entry name" value="CLCR"/>
</dbReference>
<sequence length="644" mass="66289">MINPRPDVIRIAVVAAVAWLLVTMPAGVAHAQDGTGPAELAPTMLVLDASGSMTGADPAGGTKMDAAKKAVHALVDAAPDGAPVGLAVYGTGTGNSDAERARGCQDVTVLRPPGAIDKAALATAVDGVVPRGYTPIGRSLQVAAEQLPQEGPRSVVLVSDGEDTCAPPEPCDVVRTLAGQGVDLVVHAVGFGVDAVARAQLACVAQATGGTYTDAPDAGALQRVLPRVAATALRNYQPAGTPITGTPTFDAAPVAGPGQHLDTVGQHEQRYYAVDVPAGATAYFSATVSFPRLRGIDVVNDFNTLQLRTYGEDGADCHEFESEQASRSSDGAALTVATTWDGATKEDTGSSPTGDACKGGGRYWFALEWDRVSAGVPERLPVELLIGVEPAVTDPGPVAVLPLGAFVEPTGAPRPVVGGGSFNVAGTLDRSGSYTDVLQRGEFVFYRVRLDWGQGLAYRVRYAETPGRGLEHLSTVTTRVYTPTREEIDQDFNSYNGEARQLPSNGPAITTVPVRYGNRNADVVATRTQSVAGWYSISVQVGAPHTDTGIAAPVPIQLDLTVTGDPEPGPAYAFSSPEAQRIGPFGEPGTPAAAPVPAGPGSARGEAASTTVVSPAGWATIAGGAALVVAMAIGLVLRARRRTR</sequence>
<keyword evidence="3" id="KW-0732">Signal</keyword>
<name>A0ABW4FA49_9PSEU</name>
<keyword evidence="2" id="KW-0472">Membrane</keyword>
<dbReference type="EMBL" id="JBHUCO010000072">
    <property type="protein sequence ID" value="MFD1523923.1"/>
    <property type="molecule type" value="Genomic_DNA"/>
</dbReference>
<evidence type="ECO:0000256" key="1">
    <source>
        <dbReference type="SAM" id="MobiDB-lite"/>
    </source>
</evidence>
<comment type="caution">
    <text evidence="5">The sequence shown here is derived from an EMBL/GenBank/DDBJ whole genome shotgun (WGS) entry which is preliminary data.</text>
</comment>
<dbReference type="Proteomes" id="UP001597114">
    <property type="component" value="Unassembled WGS sequence"/>
</dbReference>
<evidence type="ECO:0000259" key="4">
    <source>
        <dbReference type="PROSITE" id="PS50234"/>
    </source>
</evidence>
<protein>
    <submittedName>
        <fullName evidence="5">VWA domain-containing protein</fullName>
    </submittedName>
</protein>
<dbReference type="Gene3D" id="3.40.50.410">
    <property type="entry name" value="von Willebrand factor, type A domain"/>
    <property type="match status" value="1"/>
</dbReference>
<dbReference type="PANTHER" id="PTHR10579">
    <property type="entry name" value="CALCIUM-ACTIVATED CHLORIDE CHANNEL REGULATOR"/>
    <property type="match status" value="1"/>
</dbReference>
<dbReference type="SUPFAM" id="SSF53300">
    <property type="entry name" value="vWA-like"/>
    <property type="match status" value="1"/>
</dbReference>
<evidence type="ECO:0000256" key="2">
    <source>
        <dbReference type="SAM" id="Phobius"/>
    </source>
</evidence>
<feature type="compositionally biased region" description="Low complexity" evidence="1">
    <location>
        <begin position="587"/>
        <end position="605"/>
    </location>
</feature>
<keyword evidence="6" id="KW-1185">Reference proteome</keyword>
<keyword evidence="2" id="KW-1133">Transmembrane helix</keyword>
<feature type="region of interest" description="Disordered" evidence="1">
    <location>
        <begin position="565"/>
        <end position="605"/>
    </location>
</feature>
<gene>
    <name evidence="5" type="ORF">ACFSJD_41000</name>
</gene>
<dbReference type="PANTHER" id="PTHR10579:SF43">
    <property type="entry name" value="ZINC FINGER (C3HC4-TYPE RING FINGER) FAMILY PROTEIN"/>
    <property type="match status" value="1"/>
</dbReference>
<dbReference type="RefSeq" id="WP_344726808.1">
    <property type="nucleotide sequence ID" value="NZ_BAAAUS010000039.1"/>
</dbReference>
<feature type="domain" description="VWFA" evidence="4">
    <location>
        <begin position="42"/>
        <end position="228"/>
    </location>
</feature>
<dbReference type="InterPro" id="IPR002035">
    <property type="entry name" value="VWF_A"/>
</dbReference>
<evidence type="ECO:0000313" key="6">
    <source>
        <dbReference type="Proteomes" id="UP001597114"/>
    </source>
</evidence>
<keyword evidence="2" id="KW-0812">Transmembrane</keyword>
<feature type="transmembrane region" description="Helical" evidence="2">
    <location>
        <begin position="616"/>
        <end position="637"/>
    </location>
</feature>
<dbReference type="PROSITE" id="PS50234">
    <property type="entry name" value="VWFA"/>
    <property type="match status" value="1"/>
</dbReference>
<organism evidence="5 6">
    <name type="scientific">Pseudonocardia yunnanensis</name>
    <dbReference type="NCBI Taxonomy" id="58107"/>
    <lineage>
        <taxon>Bacteria</taxon>
        <taxon>Bacillati</taxon>
        <taxon>Actinomycetota</taxon>
        <taxon>Actinomycetes</taxon>
        <taxon>Pseudonocardiales</taxon>
        <taxon>Pseudonocardiaceae</taxon>
        <taxon>Pseudonocardia</taxon>
    </lineage>
</organism>
<feature type="signal peptide" evidence="3">
    <location>
        <begin position="1"/>
        <end position="31"/>
    </location>
</feature>
<evidence type="ECO:0000313" key="5">
    <source>
        <dbReference type="EMBL" id="MFD1523923.1"/>
    </source>
</evidence>
<dbReference type="Pfam" id="PF13519">
    <property type="entry name" value="VWA_2"/>
    <property type="match status" value="1"/>
</dbReference>
<reference evidence="6" key="1">
    <citation type="journal article" date="2019" name="Int. J. Syst. Evol. Microbiol.">
        <title>The Global Catalogue of Microorganisms (GCM) 10K type strain sequencing project: providing services to taxonomists for standard genome sequencing and annotation.</title>
        <authorList>
            <consortium name="The Broad Institute Genomics Platform"/>
            <consortium name="The Broad Institute Genome Sequencing Center for Infectious Disease"/>
            <person name="Wu L."/>
            <person name="Ma J."/>
        </authorList>
    </citation>
    <scope>NUCLEOTIDE SEQUENCE [LARGE SCALE GENOMIC DNA]</scope>
    <source>
        <strain evidence="6">CCM 7043</strain>
    </source>
</reference>
<accession>A0ABW4FA49</accession>
<dbReference type="InterPro" id="IPR036465">
    <property type="entry name" value="vWFA_dom_sf"/>
</dbReference>
<proteinExistence type="predicted"/>